<reference evidence="2" key="1">
    <citation type="journal article" date="2019" name="Int. J. Syst. Evol. Microbiol.">
        <title>The Global Catalogue of Microorganisms (GCM) 10K type strain sequencing project: providing services to taxonomists for standard genome sequencing and annotation.</title>
        <authorList>
            <consortium name="The Broad Institute Genomics Platform"/>
            <consortium name="The Broad Institute Genome Sequencing Center for Infectious Disease"/>
            <person name="Wu L."/>
            <person name="Ma J."/>
        </authorList>
    </citation>
    <scope>NUCLEOTIDE SEQUENCE [LARGE SCALE GENOMIC DNA]</scope>
    <source>
        <strain evidence="2">JCM 4524</strain>
    </source>
</reference>
<comment type="caution">
    <text evidence="1">The sequence shown here is derived from an EMBL/GenBank/DDBJ whole genome shotgun (WGS) entry which is preliminary data.</text>
</comment>
<dbReference type="Proteomes" id="UP001500151">
    <property type="component" value="Unassembled WGS sequence"/>
</dbReference>
<sequence length="52" mass="5789">MRDQAAPAGHGWHVVMVPEDVTVRRAELDARFPRLLDAILDDVTHPPQTSEA</sequence>
<keyword evidence="2" id="KW-1185">Reference proteome</keyword>
<accession>A0ABP6ECR4</accession>
<evidence type="ECO:0000313" key="2">
    <source>
        <dbReference type="Proteomes" id="UP001500151"/>
    </source>
</evidence>
<organism evidence="1 2">
    <name type="scientific">Streptomyces vastus</name>
    <dbReference type="NCBI Taxonomy" id="285451"/>
    <lineage>
        <taxon>Bacteria</taxon>
        <taxon>Bacillati</taxon>
        <taxon>Actinomycetota</taxon>
        <taxon>Actinomycetes</taxon>
        <taxon>Kitasatosporales</taxon>
        <taxon>Streptomycetaceae</taxon>
        <taxon>Streptomyces</taxon>
    </lineage>
</organism>
<name>A0ABP6ECR4_9ACTN</name>
<evidence type="ECO:0000313" key="1">
    <source>
        <dbReference type="EMBL" id="GAA2662493.1"/>
    </source>
</evidence>
<gene>
    <name evidence="1" type="ORF">GCM10010307_81590</name>
</gene>
<protein>
    <submittedName>
        <fullName evidence="1">Uncharacterized protein</fullName>
    </submittedName>
</protein>
<dbReference type="EMBL" id="BAAASJ010000122">
    <property type="protein sequence ID" value="GAA2662493.1"/>
    <property type="molecule type" value="Genomic_DNA"/>
</dbReference>
<proteinExistence type="predicted"/>